<dbReference type="AlphaFoldDB" id="A0A017HNU1"/>
<proteinExistence type="predicted"/>
<protein>
    <submittedName>
        <fullName evidence="1">Uncharacterized protein</fullName>
    </submittedName>
</protein>
<keyword evidence="2" id="KW-1185">Reference proteome</keyword>
<name>A0A017HNU1_9RHOB</name>
<dbReference type="Proteomes" id="UP000019666">
    <property type="component" value="Unassembled WGS sequence"/>
</dbReference>
<evidence type="ECO:0000313" key="1">
    <source>
        <dbReference type="EMBL" id="EYD75838.1"/>
    </source>
</evidence>
<gene>
    <name evidence="1" type="ORF">Rumeso_02620</name>
</gene>
<accession>A0A017HNU1</accession>
<evidence type="ECO:0000313" key="2">
    <source>
        <dbReference type="Proteomes" id="UP000019666"/>
    </source>
</evidence>
<dbReference type="HOGENOM" id="CLU_3221576_0_0_5"/>
<dbReference type="EMBL" id="AOSK01000065">
    <property type="protein sequence ID" value="EYD75838.1"/>
    <property type="molecule type" value="Genomic_DNA"/>
</dbReference>
<sequence>MRGPLPNPADRSRCVARPDDVEQFAGRRAGDLGGRNCAREFIRA</sequence>
<comment type="caution">
    <text evidence="1">The sequence shown here is derived from an EMBL/GenBank/DDBJ whole genome shotgun (WGS) entry which is preliminary data.</text>
</comment>
<reference evidence="1 2" key="1">
    <citation type="submission" date="2013-02" db="EMBL/GenBank/DDBJ databases">
        <authorList>
            <person name="Fiebig A."/>
            <person name="Goeker M."/>
            <person name="Klenk H.-P.P."/>
        </authorList>
    </citation>
    <scope>NUCLEOTIDE SEQUENCE [LARGE SCALE GENOMIC DNA]</scope>
    <source>
        <strain evidence="1 2">DSM 19309</strain>
    </source>
</reference>
<organism evidence="1 2">
    <name type="scientific">Rubellimicrobium mesophilum DSM 19309</name>
    <dbReference type="NCBI Taxonomy" id="442562"/>
    <lineage>
        <taxon>Bacteria</taxon>
        <taxon>Pseudomonadati</taxon>
        <taxon>Pseudomonadota</taxon>
        <taxon>Alphaproteobacteria</taxon>
        <taxon>Rhodobacterales</taxon>
        <taxon>Roseobacteraceae</taxon>
        <taxon>Rubellimicrobium</taxon>
    </lineage>
</organism>
<dbReference type="STRING" id="442562.Rumeso_02620"/>